<keyword evidence="5" id="KW-0804">Transcription</keyword>
<dbReference type="SUPFAM" id="SSF57701">
    <property type="entry name" value="Zn2/Cys6 DNA-binding domain"/>
    <property type="match status" value="1"/>
</dbReference>
<dbReference type="PROSITE" id="PS00463">
    <property type="entry name" value="ZN2_CY6_FUNGAL_1"/>
    <property type="match status" value="1"/>
</dbReference>
<gene>
    <name evidence="9" type="ORF">NUU61_007940</name>
</gene>
<sequence>MADVPPSFSHDSAQYSMTPAPSQAELGVAQNGFAESAGDSSYVPRPKRIACVVCRRRKLRCDGKRPSCGTCSRLGHECAYDEVRKKSGPKRGYVKQLEARLAQVETLLKGHDSDPVQRTSPPERQENTFTAPFPEEPTLALPDLSALGSDIGSAIPVSHIPDTSNPAQIFYPETPHVPNIPADQHWDLISLGLEEPLPPQDVIDDLDRLFFEKVYPNIPIIHGPRYYASLNLAPHMRPPVCLRYMMWSHAASVSDKYFAMHGHFYQRARKYVYLDEMKGFGESIVSVAHCQTWILIGAYEFRMICFPRAWLSVGNATRLALMMGLNRLDGRGLDVKQTLSPPKDWVEREERRRVFWMAFCNDRYASIGTGWPVVIDECDIMTNLPASEESFLKSKPQRTLRLTDILAGEGVSTLAPYAYVVVLASLFGRNLVHIHRPQPQENDHDLNGEFWKRHRSHDNILLHIALSLPDHLRLPTGMSDINVIFANMSIHTSTICLHQAAIFKAEKNKMPSQIITESKRRCLVAANQISSIMKLICHMELAALNPFMSFCLYIAARVFVQYLKSRPDDSTVQSSLQFVVSALNSMKTKNPLTESFLVQLEVDLEGTVIPGLGNIIKGSSPYYAQAMAMQSCGEDFECGPIYTVRPPHSAGNVASGSSQDRASTGTAHQSPCSGMSTSLPSRHRDPTASFTENTVSYSELQNFNPKPETAGPGTILNVDMDFSPDFGLSDRNNPPSDHPTPSTLNSSSNTSYSMSGADNPSPGQKQKSSLKHPGQGLHTAFDKANLVHPSSPGESSQAPNMSSLSGQLYPNSSSSPLGTTEANSIPTPSTWELPTSNPEMTSMGFSNLNVDSLNEAQWTQILNANGTGNGWGNWRPT</sequence>
<proteinExistence type="predicted"/>
<evidence type="ECO:0000256" key="2">
    <source>
        <dbReference type="ARBA" id="ARBA00022723"/>
    </source>
</evidence>
<dbReference type="InterPro" id="IPR036864">
    <property type="entry name" value="Zn2-C6_fun-type_DNA-bd_sf"/>
</dbReference>
<reference evidence="9" key="2">
    <citation type="journal article" date="2023" name="IMA Fungus">
        <title>Comparative genomic study of the Penicillium genus elucidates a diverse pangenome and 15 lateral gene transfer events.</title>
        <authorList>
            <person name="Petersen C."/>
            <person name="Sorensen T."/>
            <person name="Nielsen M.R."/>
            <person name="Sondergaard T.E."/>
            <person name="Sorensen J.L."/>
            <person name="Fitzpatrick D.A."/>
            <person name="Frisvad J.C."/>
            <person name="Nielsen K.L."/>
        </authorList>
    </citation>
    <scope>NUCLEOTIDE SEQUENCE</scope>
    <source>
        <strain evidence="9">IBT 34128</strain>
    </source>
</reference>
<dbReference type="InterPro" id="IPR001138">
    <property type="entry name" value="Zn2Cys6_DnaBD"/>
</dbReference>
<dbReference type="GO" id="GO:0000981">
    <property type="term" value="F:DNA-binding transcription factor activity, RNA polymerase II-specific"/>
    <property type="evidence" value="ECO:0007669"/>
    <property type="project" value="InterPro"/>
</dbReference>
<feature type="region of interest" description="Disordered" evidence="7">
    <location>
        <begin position="701"/>
        <end position="844"/>
    </location>
</feature>
<dbReference type="GeneID" id="81397634"/>
<dbReference type="EMBL" id="JAPMSZ010000010">
    <property type="protein sequence ID" value="KAJ5086633.1"/>
    <property type="molecule type" value="Genomic_DNA"/>
</dbReference>
<dbReference type="SMART" id="SM00066">
    <property type="entry name" value="GAL4"/>
    <property type="match status" value="1"/>
</dbReference>
<evidence type="ECO:0000259" key="8">
    <source>
        <dbReference type="PROSITE" id="PS50048"/>
    </source>
</evidence>
<feature type="compositionally biased region" description="Polar residues" evidence="7">
    <location>
        <begin position="9"/>
        <end position="20"/>
    </location>
</feature>
<feature type="compositionally biased region" description="Polar residues" evidence="7">
    <location>
        <begin position="730"/>
        <end position="741"/>
    </location>
</feature>
<dbReference type="InterPro" id="IPR007219">
    <property type="entry name" value="XnlR_reg_dom"/>
</dbReference>
<comment type="caution">
    <text evidence="9">The sequence shown here is derived from an EMBL/GenBank/DDBJ whole genome shotgun (WGS) entry which is preliminary data.</text>
</comment>
<keyword evidence="4" id="KW-0238">DNA-binding</keyword>
<feature type="compositionally biased region" description="Basic and acidic residues" evidence="7">
    <location>
        <begin position="111"/>
        <end position="126"/>
    </location>
</feature>
<dbReference type="OrthoDB" id="5600212at2759"/>
<comment type="subcellular location">
    <subcellularLocation>
        <location evidence="1">Nucleus</location>
    </subcellularLocation>
</comment>
<evidence type="ECO:0000313" key="10">
    <source>
        <dbReference type="Proteomes" id="UP001141434"/>
    </source>
</evidence>
<evidence type="ECO:0000313" key="9">
    <source>
        <dbReference type="EMBL" id="KAJ5086633.1"/>
    </source>
</evidence>
<dbReference type="Pfam" id="PF00172">
    <property type="entry name" value="Zn_clus"/>
    <property type="match status" value="1"/>
</dbReference>
<reference evidence="9" key="1">
    <citation type="submission" date="2022-11" db="EMBL/GenBank/DDBJ databases">
        <authorList>
            <person name="Petersen C."/>
        </authorList>
    </citation>
    <scope>NUCLEOTIDE SEQUENCE</scope>
    <source>
        <strain evidence="9">IBT 34128</strain>
    </source>
</reference>
<dbReference type="CDD" id="cd00067">
    <property type="entry name" value="GAL4"/>
    <property type="match status" value="1"/>
</dbReference>
<evidence type="ECO:0000256" key="1">
    <source>
        <dbReference type="ARBA" id="ARBA00004123"/>
    </source>
</evidence>
<dbReference type="CDD" id="cd12148">
    <property type="entry name" value="fungal_TF_MHR"/>
    <property type="match status" value="1"/>
</dbReference>
<feature type="domain" description="Zn(2)-C6 fungal-type" evidence="8">
    <location>
        <begin position="50"/>
        <end position="80"/>
    </location>
</feature>
<dbReference type="GO" id="GO:0003677">
    <property type="term" value="F:DNA binding"/>
    <property type="evidence" value="ECO:0007669"/>
    <property type="project" value="UniProtKB-KW"/>
</dbReference>
<keyword evidence="6" id="KW-0539">Nucleus</keyword>
<dbReference type="PANTHER" id="PTHR47338:SF10">
    <property type="entry name" value="TRANSCRIPTION FACTOR DOMAIN-CONTAINING PROTEIN-RELATED"/>
    <property type="match status" value="1"/>
</dbReference>
<accession>A0A9W9ERF2</accession>
<protein>
    <recommendedName>
        <fullName evidence="8">Zn(2)-C6 fungal-type domain-containing protein</fullName>
    </recommendedName>
</protein>
<dbReference type="SMART" id="SM00906">
    <property type="entry name" value="Fungal_trans"/>
    <property type="match status" value="1"/>
</dbReference>
<evidence type="ECO:0000256" key="6">
    <source>
        <dbReference type="ARBA" id="ARBA00023242"/>
    </source>
</evidence>
<feature type="compositionally biased region" description="Low complexity" evidence="7">
    <location>
        <begin position="742"/>
        <end position="755"/>
    </location>
</feature>
<evidence type="ECO:0000256" key="5">
    <source>
        <dbReference type="ARBA" id="ARBA00023163"/>
    </source>
</evidence>
<dbReference type="AlphaFoldDB" id="A0A9W9ERF2"/>
<dbReference type="RefSeq" id="XP_056508758.1">
    <property type="nucleotide sequence ID" value="XM_056658465.1"/>
</dbReference>
<evidence type="ECO:0000256" key="4">
    <source>
        <dbReference type="ARBA" id="ARBA00023125"/>
    </source>
</evidence>
<keyword evidence="10" id="KW-1185">Reference proteome</keyword>
<feature type="region of interest" description="Disordered" evidence="7">
    <location>
        <begin position="649"/>
        <end position="689"/>
    </location>
</feature>
<feature type="region of interest" description="Disordered" evidence="7">
    <location>
        <begin position="1"/>
        <end position="20"/>
    </location>
</feature>
<dbReference type="Gene3D" id="4.10.240.10">
    <property type="entry name" value="Zn(2)-C6 fungal-type DNA-binding domain"/>
    <property type="match status" value="1"/>
</dbReference>
<keyword evidence="3" id="KW-0805">Transcription regulation</keyword>
<dbReference type="Pfam" id="PF04082">
    <property type="entry name" value="Fungal_trans"/>
    <property type="match status" value="1"/>
</dbReference>
<dbReference type="PROSITE" id="PS50048">
    <property type="entry name" value="ZN2_CY6_FUNGAL_2"/>
    <property type="match status" value="1"/>
</dbReference>
<dbReference type="GO" id="GO:0008270">
    <property type="term" value="F:zinc ion binding"/>
    <property type="evidence" value="ECO:0007669"/>
    <property type="project" value="InterPro"/>
</dbReference>
<feature type="compositionally biased region" description="Polar residues" evidence="7">
    <location>
        <begin position="756"/>
        <end position="767"/>
    </location>
</feature>
<keyword evidence="2" id="KW-0479">Metal-binding</keyword>
<dbReference type="GO" id="GO:0005634">
    <property type="term" value="C:nucleus"/>
    <property type="evidence" value="ECO:0007669"/>
    <property type="project" value="UniProtKB-SubCell"/>
</dbReference>
<dbReference type="PANTHER" id="PTHR47338">
    <property type="entry name" value="ZN(II)2CYS6 TRANSCRIPTION FACTOR (EUROFUNG)-RELATED"/>
    <property type="match status" value="1"/>
</dbReference>
<name>A0A9W9ERF2_9EURO</name>
<feature type="compositionally biased region" description="Polar residues" evidence="7">
    <location>
        <begin position="792"/>
        <end position="844"/>
    </location>
</feature>
<dbReference type="GO" id="GO:0006351">
    <property type="term" value="P:DNA-templated transcription"/>
    <property type="evidence" value="ECO:0007669"/>
    <property type="project" value="InterPro"/>
</dbReference>
<organism evidence="9 10">
    <name type="scientific">Penicillium alfredii</name>
    <dbReference type="NCBI Taxonomy" id="1506179"/>
    <lineage>
        <taxon>Eukaryota</taxon>
        <taxon>Fungi</taxon>
        <taxon>Dikarya</taxon>
        <taxon>Ascomycota</taxon>
        <taxon>Pezizomycotina</taxon>
        <taxon>Eurotiomycetes</taxon>
        <taxon>Eurotiomycetidae</taxon>
        <taxon>Eurotiales</taxon>
        <taxon>Aspergillaceae</taxon>
        <taxon>Penicillium</taxon>
    </lineage>
</organism>
<feature type="compositionally biased region" description="Polar residues" evidence="7">
    <location>
        <begin position="652"/>
        <end position="680"/>
    </location>
</feature>
<feature type="region of interest" description="Disordered" evidence="7">
    <location>
        <begin position="111"/>
        <end position="135"/>
    </location>
</feature>
<evidence type="ECO:0000256" key="7">
    <source>
        <dbReference type="SAM" id="MobiDB-lite"/>
    </source>
</evidence>
<dbReference type="InterPro" id="IPR050815">
    <property type="entry name" value="TF_fung"/>
</dbReference>
<evidence type="ECO:0000256" key="3">
    <source>
        <dbReference type="ARBA" id="ARBA00023015"/>
    </source>
</evidence>
<dbReference type="Proteomes" id="UP001141434">
    <property type="component" value="Unassembled WGS sequence"/>
</dbReference>